<evidence type="ECO:0000256" key="4">
    <source>
        <dbReference type="ARBA" id="ARBA00023136"/>
    </source>
</evidence>
<accession>A0ABW3ANI7</accession>
<comment type="similarity">
    <text evidence="2">Belongs to the SusD family.</text>
</comment>
<dbReference type="PROSITE" id="PS51257">
    <property type="entry name" value="PROKAR_LIPOPROTEIN"/>
    <property type="match status" value="1"/>
</dbReference>
<dbReference type="SUPFAM" id="SSF48452">
    <property type="entry name" value="TPR-like"/>
    <property type="match status" value="1"/>
</dbReference>
<comment type="caution">
    <text evidence="9">The sequence shown here is derived from an EMBL/GenBank/DDBJ whole genome shotgun (WGS) entry which is preliminary data.</text>
</comment>
<evidence type="ECO:0000313" key="9">
    <source>
        <dbReference type="EMBL" id="MFD0792111.1"/>
    </source>
</evidence>
<dbReference type="Gene3D" id="1.25.40.390">
    <property type="match status" value="1"/>
</dbReference>
<sequence length="490" mass="54945">MKSKYTIIFLSALMLTSASSCKKFLEQVPDQRTQLNTVEKVSEILATAYPQADYATFTEAASDNAEDKGVNVGTLDPPNQDAYLWQDVQGRDTGTPTYYWNASYAAIAAANAALDAIAKAPDPTEYLPYKGEALLARAYAHFMLVVLYSKVYDPATANDSPGIPYVLTPEKVVFKQYDRGTVASTYALIEKDLTEGLPLIKNSAYRVPKYHFNQAAAYAFAARFYLFKREYDKVVQYATAAFPGNSFAANIRPWSTKYYDASANEMQILFTQASENSNLLLTEAPSVWARNNSSYRYGMGLNLNNEQGETNVTGTNFSGRKMYSYGVPNYTYLKFKELFIRSSPNANIGIPYTIMPQFTGDELLLNRAEAYANLGKNTEAIADLNTFASTRIRNYNATTQSITPEKIKLFYNTDDLKAGIIQTALDFKKSEFIQEGLRWLDIIRLKLPVVHNIKAVNNTDTYVTLEPEDPRRLFQLPQEVELSGVPLNPR</sequence>
<keyword evidence="4" id="KW-0472">Membrane</keyword>
<feature type="domain" description="SusD-like N-terminal" evidence="8">
    <location>
        <begin position="23"/>
        <end position="226"/>
    </location>
</feature>
<dbReference type="EMBL" id="JBHTHZ010000001">
    <property type="protein sequence ID" value="MFD0792111.1"/>
    <property type="molecule type" value="Genomic_DNA"/>
</dbReference>
<reference evidence="10" key="1">
    <citation type="journal article" date="2019" name="Int. J. Syst. Evol. Microbiol.">
        <title>The Global Catalogue of Microorganisms (GCM) 10K type strain sequencing project: providing services to taxonomists for standard genome sequencing and annotation.</title>
        <authorList>
            <consortium name="The Broad Institute Genomics Platform"/>
            <consortium name="The Broad Institute Genome Sequencing Center for Infectious Disease"/>
            <person name="Wu L."/>
            <person name="Ma J."/>
        </authorList>
    </citation>
    <scope>NUCLEOTIDE SEQUENCE [LARGE SCALE GENOMIC DNA]</scope>
    <source>
        <strain evidence="10">CCUG 61484</strain>
    </source>
</reference>
<dbReference type="InterPro" id="IPR011990">
    <property type="entry name" value="TPR-like_helical_dom_sf"/>
</dbReference>
<dbReference type="Pfam" id="PF14322">
    <property type="entry name" value="SusD-like_3"/>
    <property type="match status" value="1"/>
</dbReference>
<protein>
    <submittedName>
        <fullName evidence="9">RagB/SusD family nutrient uptake outer membrane protein</fullName>
    </submittedName>
</protein>
<evidence type="ECO:0000259" key="7">
    <source>
        <dbReference type="Pfam" id="PF07980"/>
    </source>
</evidence>
<dbReference type="Pfam" id="PF07980">
    <property type="entry name" value="SusD_RagB"/>
    <property type="match status" value="1"/>
</dbReference>
<feature type="chain" id="PRO_5046322096" evidence="6">
    <location>
        <begin position="23"/>
        <end position="490"/>
    </location>
</feature>
<gene>
    <name evidence="9" type="ORF">ACFQZX_00700</name>
</gene>
<keyword evidence="3 6" id="KW-0732">Signal</keyword>
<feature type="domain" description="RagB/SusD" evidence="7">
    <location>
        <begin position="362"/>
        <end position="457"/>
    </location>
</feature>
<organism evidence="9 10">
    <name type="scientific">Mucilaginibacter litoreus</name>
    <dbReference type="NCBI Taxonomy" id="1048221"/>
    <lineage>
        <taxon>Bacteria</taxon>
        <taxon>Pseudomonadati</taxon>
        <taxon>Bacteroidota</taxon>
        <taxon>Sphingobacteriia</taxon>
        <taxon>Sphingobacteriales</taxon>
        <taxon>Sphingobacteriaceae</taxon>
        <taxon>Mucilaginibacter</taxon>
    </lineage>
</organism>
<evidence type="ECO:0000259" key="8">
    <source>
        <dbReference type="Pfam" id="PF14322"/>
    </source>
</evidence>
<comment type="subcellular location">
    <subcellularLocation>
        <location evidence="1">Cell outer membrane</location>
    </subcellularLocation>
</comment>
<evidence type="ECO:0000256" key="1">
    <source>
        <dbReference type="ARBA" id="ARBA00004442"/>
    </source>
</evidence>
<dbReference type="InterPro" id="IPR033985">
    <property type="entry name" value="SusD-like_N"/>
</dbReference>
<name>A0ABW3ANI7_9SPHI</name>
<dbReference type="InterPro" id="IPR012944">
    <property type="entry name" value="SusD_RagB_dom"/>
</dbReference>
<dbReference type="RefSeq" id="WP_377110820.1">
    <property type="nucleotide sequence ID" value="NZ_JBHTHZ010000001.1"/>
</dbReference>
<evidence type="ECO:0000256" key="3">
    <source>
        <dbReference type="ARBA" id="ARBA00022729"/>
    </source>
</evidence>
<feature type="signal peptide" evidence="6">
    <location>
        <begin position="1"/>
        <end position="22"/>
    </location>
</feature>
<keyword evidence="5" id="KW-0998">Cell outer membrane</keyword>
<keyword evidence="10" id="KW-1185">Reference proteome</keyword>
<dbReference type="Proteomes" id="UP001597010">
    <property type="component" value="Unassembled WGS sequence"/>
</dbReference>
<evidence type="ECO:0000256" key="6">
    <source>
        <dbReference type="SAM" id="SignalP"/>
    </source>
</evidence>
<evidence type="ECO:0000256" key="5">
    <source>
        <dbReference type="ARBA" id="ARBA00023237"/>
    </source>
</evidence>
<evidence type="ECO:0000256" key="2">
    <source>
        <dbReference type="ARBA" id="ARBA00006275"/>
    </source>
</evidence>
<proteinExistence type="inferred from homology"/>
<evidence type="ECO:0000313" key="10">
    <source>
        <dbReference type="Proteomes" id="UP001597010"/>
    </source>
</evidence>